<dbReference type="EMBL" id="JARAOO010000013">
    <property type="protein sequence ID" value="KAJ7946427.1"/>
    <property type="molecule type" value="Genomic_DNA"/>
</dbReference>
<keyword evidence="4" id="KW-1185">Reference proteome</keyword>
<evidence type="ECO:0000256" key="2">
    <source>
        <dbReference type="SAM" id="Phobius"/>
    </source>
</evidence>
<gene>
    <name evidence="3" type="ORF">O6P43_031364</name>
</gene>
<keyword evidence="2 3" id="KW-0812">Transmembrane</keyword>
<evidence type="ECO:0000313" key="3">
    <source>
        <dbReference type="EMBL" id="KAJ7946427.1"/>
    </source>
</evidence>
<dbReference type="AlphaFoldDB" id="A0AAD7KVA0"/>
<feature type="transmembrane region" description="Helical" evidence="2">
    <location>
        <begin position="31"/>
        <end position="51"/>
    </location>
</feature>
<feature type="non-terminal residue" evidence="3">
    <location>
        <position position="1"/>
    </location>
</feature>
<keyword evidence="2" id="KW-0472">Membrane</keyword>
<dbReference type="PANTHER" id="PTHR34947">
    <property type="entry name" value="TRANSMEMBRANE PROTEIN"/>
    <property type="match status" value="1"/>
</dbReference>
<feature type="compositionally biased region" description="Basic and acidic residues" evidence="1">
    <location>
        <begin position="134"/>
        <end position="147"/>
    </location>
</feature>
<dbReference type="Proteomes" id="UP001163823">
    <property type="component" value="Chromosome 13"/>
</dbReference>
<keyword evidence="2" id="KW-1133">Transmembrane helix</keyword>
<feature type="region of interest" description="Disordered" evidence="1">
    <location>
        <begin position="123"/>
        <end position="193"/>
    </location>
</feature>
<sequence>LSFSFTTPKMYQNEVKKLQIANKFNEYYYHVLKRTLQFVISIFVFSLLLWYSSGFSFFPYSFNFYFFSTTIFSVFTNTFQRKYMFLICNAILVFLAKTSVCSATFGSQKIVPMENIVSPENVPSIAEEEEEEKLEQQQEAKHEEKQDGTSCMETEERGNEAPTVEEDGALAKQGQEDEVGTEISGSEELANADELNRKFEEFIRKMKEEIRIEAQR</sequence>
<evidence type="ECO:0000313" key="4">
    <source>
        <dbReference type="Proteomes" id="UP001163823"/>
    </source>
</evidence>
<protein>
    <submittedName>
        <fullName evidence="3">Transmembrane protein</fullName>
    </submittedName>
</protein>
<dbReference type="PANTHER" id="PTHR34947:SF4">
    <property type="entry name" value="TRANSMEMBRANE PROTEIN"/>
    <property type="match status" value="1"/>
</dbReference>
<proteinExistence type="predicted"/>
<name>A0AAD7KVA0_QUISA</name>
<reference evidence="3" key="1">
    <citation type="journal article" date="2023" name="Science">
        <title>Elucidation of the pathway for biosynthesis of saponin adjuvants from the soapbark tree.</title>
        <authorList>
            <person name="Reed J."/>
            <person name="Orme A."/>
            <person name="El-Demerdash A."/>
            <person name="Owen C."/>
            <person name="Martin L.B.B."/>
            <person name="Misra R.C."/>
            <person name="Kikuchi S."/>
            <person name="Rejzek M."/>
            <person name="Martin A.C."/>
            <person name="Harkess A."/>
            <person name="Leebens-Mack J."/>
            <person name="Louveau T."/>
            <person name="Stephenson M.J."/>
            <person name="Osbourn A."/>
        </authorList>
    </citation>
    <scope>NUCLEOTIDE SEQUENCE</scope>
    <source>
        <strain evidence="3">S10</strain>
    </source>
</reference>
<feature type="transmembrane region" description="Helical" evidence="2">
    <location>
        <begin position="83"/>
        <end position="105"/>
    </location>
</feature>
<organism evidence="3 4">
    <name type="scientific">Quillaja saponaria</name>
    <name type="common">Soap bark tree</name>
    <dbReference type="NCBI Taxonomy" id="32244"/>
    <lineage>
        <taxon>Eukaryota</taxon>
        <taxon>Viridiplantae</taxon>
        <taxon>Streptophyta</taxon>
        <taxon>Embryophyta</taxon>
        <taxon>Tracheophyta</taxon>
        <taxon>Spermatophyta</taxon>
        <taxon>Magnoliopsida</taxon>
        <taxon>eudicotyledons</taxon>
        <taxon>Gunneridae</taxon>
        <taxon>Pentapetalae</taxon>
        <taxon>rosids</taxon>
        <taxon>fabids</taxon>
        <taxon>Fabales</taxon>
        <taxon>Quillajaceae</taxon>
        <taxon>Quillaja</taxon>
    </lineage>
</organism>
<accession>A0AAD7KVA0</accession>
<evidence type="ECO:0000256" key="1">
    <source>
        <dbReference type="SAM" id="MobiDB-lite"/>
    </source>
</evidence>
<comment type="caution">
    <text evidence="3">The sequence shown here is derived from an EMBL/GenBank/DDBJ whole genome shotgun (WGS) entry which is preliminary data.</text>
</comment>
<dbReference type="KEGG" id="qsa:O6P43_031364"/>